<protein>
    <submittedName>
        <fullName evidence="1">Uncharacterized protein</fullName>
    </submittedName>
</protein>
<comment type="caution">
    <text evidence="1">The sequence shown here is derived from an EMBL/GenBank/DDBJ whole genome shotgun (WGS) entry which is preliminary data.</text>
</comment>
<name>A0A2R6RIC0_9APHY</name>
<organism evidence="1 2">
    <name type="scientific">Hermanssonia centrifuga</name>
    <dbReference type="NCBI Taxonomy" id="98765"/>
    <lineage>
        <taxon>Eukaryota</taxon>
        <taxon>Fungi</taxon>
        <taxon>Dikarya</taxon>
        <taxon>Basidiomycota</taxon>
        <taxon>Agaricomycotina</taxon>
        <taxon>Agaricomycetes</taxon>
        <taxon>Polyporales</taxon>
        <taxon>Meruliaceae</taxon>
        <taxon>Hermanssonia</taxon>
    </lineage>
</organism>
<sequence>MKRLNIGQLMHLVKEYRDARRLEGRIGTPLAVLALEQNNSALLSRCAYYFMPGRKGSERDSDNLNVCK</sequence>
<dbReference type="AlphaFoldDB" id="A0A2R6RIC0"/>
<dbReference type="EMBL" id="MLYV02000256">
    <property type="protein sequence ID" value="PSS29772.1"/>
    <property type="molecule type" value="Genomic_DNA"/>
</dbReference>
<proteinExistence type="predicted"/>
<accession>A0A2R6RIC0</accession>
<evidence type="ECO:0000313" key="1">
    <source>
        <dbReference type="EMBL" id="PSS29772.1"/>
    </source>
</evidence>
<evidence type="ECO:0000313" key="2">
    <source>
        <dbReference type="Proteomes" id="UP000186601"/>
    </source>
</evidence>
<keyword evidence="2" id="KW-1185">Reference proteome</keyword>
<reference evidence="1 2" key="1">
    <citation type="submission" date="2018-02" db="EMBL/GenBank/DDBJ databases">
        <title>Genome sequence of the basidiomycete white-rot fungus Phlebia centrifuga.</title>
        <authorList>
            <person name="Granchi Z."/>
            <person name="Peng M."/>
            <person name="de Vries R.P."/>
            <person name="Hilden K."/>
            <person name="Makela M.R."/>
            <person name="Grigoriev I."/>
            <person name="Riley R."/>
        </authorList>
    </citation>
    <scope>NUCLEOTIDE SEQUENCE [LARGE SCALE GENOMIC DNA]</scope>
    <source>
        <strain evidence="1 2">FBCC195</strain>
    </source>
</reference>
<dbReference type="Proteomes" id="UP000186601">
    <property type="component" value="Unassembled WGS sequence"/>
</dbReference>
<gene>
    <name evidence="1" type="ORF">PHLCEN_2v2920</name>
</gene>